<dbReference type="KEGG" id="pgri:PgNI_01088"/>
<keyword evidence="1" id="KW-1185">Reference proteome</keyword>
<organism evidence="1 2">
    <name type="scientific">Pyricularia grisea</name>
    <name type="common">Crabgrass-specific blast fungus</name>
    <name type="synonym">Magnaporthe grisea</name>
    <dbReference type="NCBI Taxonomy" id="148305"/>
    <lineage>
        <taxon>Eukaryota</taxon>
        <taxon>Fungi</taxon>
        <taxon>Dikarya</taxon>
        <taxon>Ascomycota</taxon>
        <taxon>Pezizomycotina</taxon>
        <taxon>Sordariomycetes</taxon>
        <taxon>Sordariomycetidae</taxon>
        <taxon>Magnaporthales</taxon>
        <taxon>Pyriculariaceae</taxon>
        <taxon>Pyricularia</taxon>
    </lineage>
</organism>
<evidence type="ECO:0000313" key="2">
    <source>
        <dbReference type="RefSeq" id="XP_030986146.1"/>
    </source>
</evidence>
<dbReference type="RefSeq" id="XP_030986146.1">
    <property type="nucleotide sequence ID" value="XM_031121164.1"/>
</dbReference>
<gene>
    <name evidence="2" type="ORF">PgNI_01088</name>
</gene>
<dbReference type="GeneID" id="41956078"/>
<reference evidence="2" key="1">
    <citation type="journal article" date="2019" name="Mol. Biol. Evol.">
        <title>Blast fungal genomes show frequent chromosomal changes, gene gains and losses, and effector gene turnover.</title>
        <authorList>
            <person name="Gomez Luciano L.B."/>
            <person name="Jason Tsai I."/>
            <person name="Chuma I."/>
            <person name="Tosa Y."/>
            <person name="Chen Y.H."/>
            <person name="Li J.Y."/>
            <person name="Li M.Y."/>
            <person name="Jade Lu M.Y."/>
            <person name="Nakayashiki H."/>
            <person name="Li W.H."/>
        </authorList>
    </citation>
    <scope>NUCLEOTIDE SEQUENCE</scope>
    <source>
        <strain evidence="2">NI907</strain>
    </source>
</reference>
<accession>A0A6P8BGI1</accession>
<proteinExistence type="predicted"/>
<name>A0A6P8BGI1_PYRGI</name>
<evidence type="ECO:0000313" key="1">
    <source>
        <dbReference type="Proteomes" id="UP000515153"/>
    </source>
</evidence>
<reference evidence="2" key="3">
    <citation type="submission" date="2025-08" db="UniProtKB">
        <authorList>
            <consortium name="RefSeq"/>
        </authorList>
    </citation>
    <scope>IDENTIFICATION</scope>
    <source>
        <strain evidence="2">NI907</strain>
    </source>
</reference>
<protein>
    <submittedName>
        <fullName evidence="2">Uncharacterized protein</fullName>
    </submittedName>
</protein>
<dbReference type="AlphaFoldDB" id="A0A6P8BGI1"/>
<reference evidence="2" key="2">
    <citation type="submission" date="2019-10" db="EMBL/GenBank/DDBJ databases">
        <authorList>
            <consortium name="NCBI Genome Project"/>
        </authorList>
    </citation>
    <scope>NUCLEOTIDE SEQUENCE</scope>
    <source>
        <strain evidence="2">NI907</strain>
    </source>
</reference>
<dbReference type="Proteomes" id="UP000515153">
    <property type="component" value="Unplaced"/>
</dbReference>
<sequence length="189" mass="21458">MNITYDEPISPPVPVLIGHDIFKLYEGSSDQVYLMLTTNDWGGDVQYAKEQIFDSLRPHSYDNESHEVHIKGTNITIALEKHIEELELEEPRKLFHIAGSYPETAALYYNEELPIKIGTDGIGGTRDNDHLSIQDLSTIMSKFRDGKPVMRMILKRKATTRNERKPVPLFILPLSPEVSADFSCGMQKP</sequence>